<sequence>MNFLTHRQHLLELSQINQQKWLKLKNHWKDDKALEFDRIYLKNFRRHLNLTLDSLDELEQIFRHFKEEFEQ</sequence>
<gene>
    <name evidence="1" type="ORF">PQO03_09010</name>
</gene>
<organism evidence="1 2">
    <name type="scientific">Lentisphaera profundi</name>
    <dbReference type="NCBI Taxonomy" id="1658616"/>
    <lineage>
        <taxon>Bacteria</taxon>
        <taxon>Pseudomonadati</taxon>
        <taxon>Lentisphaerota</taxon>
        <taxon>Lentisphaeria</taxon>
        <taxon>Lentisphaerales</taxon>
        <taxon>Lentisphaeraceae</taxon>
        <taxon>Lentisphaera</taxon>
    </lineage>
</organism>
<evidence type="ECO:0000313" key="1">
    <source>
        <dbReference type="EMBL" id="WDE95854.1"/>
    </source>
</evidence>
<reference evidence="1 2" key="1">
    <citation type="submission" date="2023-02" db="EMBL/GenBank/DDBJ databases">
        <title>Genome sequence of Lentisphaera profundi SAORIC-696.</title>
        <authorList>
            <person name="Kim e."/>
            <person name="Cho J.-C."/>
            <person name="Choi A."/>
            <person name="Kang I."/>
        </authorList>
    </citation>
    <scope>NUCLEOTIDE SEQUENCE [LARGE SCALE GENOMIC DNA]</scope>
    <source>
        <strain evidence="1 2">SAORIC-696</strain>
    </source>
</reference>
<name>A0ABY7VQ62_9BACT</name>
<dbReference type="RefSeq" id="WP_274149685.1">
    <property type="nucleotide sequence ID" value="NZ_CP117811.1"/>
</dbReference>
<evidence type="ECO:0008006" key="3">
    <source>
        <dbReference type="Google" id="ProtNLM"/>
    </source>
</evidence>
<keyword evidence="2" id="KW-1185">Reference proteome</keyword>
<dbReference type="Proteomes" id="UP001214250">
    <property type="component" value="Chromosome 1"/>
</dbReference>
<accession>A0ABY7VQ62</accession>
<proteinExistence type="predicted"/>
<evidence type="ECO:0000313" key="2">
    <source>
        <dbReference type="Proteomes" id="UP001214250"/>
    </source>
</evidence>
<protein>
    <recommendedName>
        <fullName evidence="3">General stress protein CsbD</fullName>
    </recommendedName>
</protein>
<dbReference type="EMBL" id="CP117811">
    <property type="protein sequence ID" value="WDE95854.1"/>
    <property type="molecule type" value="Genomic_DNA"/>
</dbReference>